<dbReference type="SUPFAM" id="SSF55811">
    <property type="entry name" value="Nudix"/>
    <property type="match status" value="1"/>
</dbReference>
<gene>
    <name evidence="4" type="ORF">PCL_07556</name>
</gene>
<feature type="compositionally biased region" description="Polar residues" evidence="1">
    <location>
        <begin position="146"/>
        <end position="156"/>
    </location>
</feature>
<proteinExistence type="predicted"/>
<feature type="transmembrane region" description="Helical" evidence="2">
    <location>
        <begin position="1433"/>
        <end position="1455"/>
    </location>
</feature>
<keyword evidence="2" id="KW-1133">Transmembrane helix</keyword>
<feature type="region of interest" description="Disordered" evidence="1">
    <location>
        <begin position="323"/>
        <end position="373"/>
    </location>
</feature>
<feature type="region of interest" description="Disordered" evidence="1">
    <location>
        <begin position="1386"/>
        <end position="1424"/>
    </location>
</feature>
<dbReference type="GO" id="GO:0016301">
    <property type="term" value="F:kinase activity"/>
    <property type="evidence" value="ECO:0007669"/>
    <property type="project" value="UniProtKB-KW"/>
</dbReference>
<dbReference type="PROSITE" id="PS51462">
    <property type="entry name" value="NUDIX"/>
    <property type="match status" value="1"/>
</dbReference>
<dbReference type="CDD" id="cd12087">
    <property type="entry name" value="TM_EGFR-like"/>
    <property type="match status" value="1"/>
</dbReference>
<keyword evidence="4" id="KW-0808">Transferase</keyword>
<feature type="compositionally biased region" description="Basic and acidic residues" evidence="1">
    <location>
        <begin position="135"/>
        <end position="145"/>
    </location>
</feature>
<dbReference type="Gene3D" id="3.90.79.10">
    <property type="entry name" value="Nucleoside Triphosphate Pyrophosphohydrolase"/>
    <property type="match status" value="1"/>
</dbReference>
<evidence type="ECO:0000313" key="5">
    <source>
        <dbReference type="Proteomes" id="UP000245956"/>
    </source>
</evidence>
<organism evidence="4 5">
    <name type="scientific">Purpureocillium lilacinum</name>
    <name type="common">Paecilomyces lilacinus</name>
    <dbReference type="NCBI Taxonomy" id="33203"/>
    <lineage>
        <taxon>Eukaryota</taxon>
        <taxon>Fungi</taxon>
        <taxon>Dikarya</taxon>
        <taxon>Ascomycota</taxon>
        <taxon>Pezizomycotina</taxon>
        <taxon>Sordariomycetes</taxon>
        <taxon>Hypocreomycetidae</taxon>
        <taxon>Hypocreales</taxon>
        <taxon>Ophiocordycipitaceae</taxon>
        <taxon>Purpureocillium</taxon>
    </lineage>
</organism>
<evidence type="ECO:0000256" key="1">
    <source>
        <dbReference type="SAM" id="MobiDB-lite"/>
    </source>
</evidence>
<feature type="compositionally biased region" description="Low complexity" evidence="1">
    <location>
        <begin position="1514"/>
        <end position="1559"/>
    </location>
</feature>
<accession>A0A2U3EID7</accession>
<evidence type="ECO:0000313" key="4">
    <source>
        <dbReference type="EMBL" id="PWI74242.1"/>
    </source>
</evidence>
<feature type="region of interest" description="Disordered" evidence="1">
    <location>
        <begin position="895"/>
        <end position="922"/>
    </location>
</feature>
<sequence>MTVAHITGRRSAALLLVRLCKLRIRVIDPTTVVHLLPSPPFLLRLVCLRPWPKQSLSTAFLATDVSHQIGLIHDDLPDGIGVASRSRSRPLLSRASSFSSALHIANGPPSRPRPVAVEQIPRLAPEPAIRQPPSEQRDRSSRSLADDTQTASQPLRPSNLVVPPGPDEQPAPSVAKAFRPPRYYYEYHLHAIMRTYLACLAWVRCRRPVASQRPLVTEEAQEQDPGTRYPQKRPLPDEDAVSRLDAIQCAAPTLPQHPVSLPCLLAPWVARLRSRSRGQERAWPTATEPPAVSELYTQLLIRLLACDRRGRGREALLTTKDMAVPWDSSPPQPVHQVPRSLGENQGRRWPQQLSAAHPPSALPGLDTGRSKPAGMPTGMAPTALPARDVVRPSAGVASPASIFQPWLFEPVLAASMPSFYDVIRMCNKFDRDVGSLWEFRLLDSQGPVGYMLPEFVAEMRWDGTDFRISKAERKIHLAPRIGLGDDVVDICRLEFVKLCEKNLGVLGGVRKWLEKRCDYHPLRGLEDHLVGIKMPAPLRGVFGIVTTGTHLNVYTVKRVDGRPKMHIWVSRRSQKVTYAGKLDQIVAGAMDPRDSMDPLKTLQREAMEEAQLTVDMSSRMVTAQGTFVGTVVEGPRISFYDKKDSVAGSEQGQLEPGVRFTFDLEVDPSFVPRPSEPDAIAGFFLKPVDDVKRDLRRAEWKPNCGLVMLDFLLRKGLIRPEDDERFSLLRQGLQRELPFRNTASISWTAAVICLLRLGDYYIGMAGSQWPFHDLEFVFWTAVSALGDARCTSRAEAARECGSAFGQHGPVGMARSRSAIDGRGHRIAAVSLANVAQRNNIGWQKRGRPARLRTLARAGQNRTERLCNVQPCEIPWALPPCGRRGDGMDGSMMGAGRSNCGSERSAGALARRPPQGSSASSVDVGGGGGIFGVAAPAGESEGKVAGRACISWLVAREVLLTKLCPIAPASESIWGSGIWAMLEKIEAPCLDDRATAETGNAHTGAKSPRLLTCVLKLRVRDLLVLDLTLPGRPPPPARSPTSKHIHSPSSLPITAQQLNALVTTMAPPPQPPAPAPRCASVRQPALPPPATRRAHGPWSQTEEIACPSAVQGGLVRCSRRHSRLGADHWAQCIQLVPPTMMRRMRQPPAGATVQGPRARARGDVASRWAEFGPAAVAPITDLNAHRQPRATTMIRAAAILLAVGAVTPAAASAAGSERSWTSPKETDSVLMAEEQLQMGFSPRPTPAPQPRGIFGRMDLVPRLDGYTLGPATCGFVKSNGNSFTCVANTATCTDVNGFMGCCQPNQQCTRIQTVCIDYASSKAGKCDLLSDFHTVCCSATAPACYTYLMERTGGKNSGSVVTALACYTTSGTATLLDYDPSWSRTHSFASSTSSTSSSESSTTATATTSQTSAATTSSDGGDGGGGSKTNVGAIAGGTVGGVAAIGLVGLAAFLLLRRKKKGKDSDVHSSPQQAMSQHTAQSPPQGYPPTSPAPQSYQGYSPAPQGPYDPHMSMYSQQQPYSPQSGYQQQYPQQFQQPYPQQGAYPQQYGAAGFPVSSTGSPPPHTTPSPNMTDNREHSGVPSSPHGASPPPPGGEHGHQQPQELGTVAPLGNEGNRAELS</sequence>
<feature type="region of interest" description="Disordered" evidence="1">
    <location>
        <begin position="213"/>
        <end position="234"/>
    </location>
</feature>
<dbReference type="CDD" id="cd03676">
    <property type="entry name" value="NUDIX_Tnr3_like"/>
    <property type="match status" value="1"/>
</dbReference>
<reference evidence="4 5" key="1">
    <citation type="journal article" date="2016" name="Front. Microbiol.">
        <title>Genome and transcriptome sequences reveal the specific parasitism of the nematophagous Purpureocillium lilacinum 36-1.</title>
        <authorList>
            <person name="Xie J."/>
            <person name="Li S."/>
            <person name="Mo C."/>
            <person name="Xiao X."/>
            <person name="Peng D."/>
            <person name="Wang G."/>
            <person name="Xiao Y."/>
        </authorList>
    </citation>
    <scope>NUCLEOTIDE SEQUENCE [LARGE SCALE GENOMIC DNA]</scope>
    <source>
        <strain evidence="4 5">36-1</strain>
    </source>
</reference>
<keyword evidence="2" id="KW-0472">Membrane</keyword>
<evidence type="ECO:0000259" key="3">
    <source>
        <dbReference type="PROSITE" id="PS51462"/>
    </source>
</evidence>
<protein>
    <submittedName>
        <fullName evidence="4">Thiamine pyrophosphokinase-protein</fullName>
    </submittedName>
</protein>
<dbReference type="InterPro" id="IPR015797">
    <property type="entry name" value="NUDIX_hydrolase-like_dom_sf"/>
</dbReference>
<evidence type="ECO:0000256" key="2">
    <source>
        <dbReference type="SAM" id="Phobius"/>
    </source>
</evidence>
<keyword evidence="2" id="KW-0812">Transmembrane</keyword>
<dbReference type="Proteomes" id="UP000245956">
    <property type="component" value="Unassembled WGS sequence"/>
</dbReference>
<feature type="compositionally biased region" description="Pro residues" evidence="1">
    <location>
        <begin position="1065"/>
        <end position="1074"/>
    </location>
</feature>
<feature type="compositionally biased region" description="Polar residues" evidence="1">
    <location>
        <begin position="1467"/>
        <end position="1483"/>
    </location>
</feature>
<feature type="region of interest" description="Disordered" evidence="1">
    <location>
        <begin position="123"/>
        <end position="174"/>
    </location>
</feature>
<keyword evidence="4" id="KW-0418">Kinase</keyword>
<dbReference type="EMBL" id="LCWV01000003">
    <property type="protein sequence ID" value="PWI74242.1"/>
    <property type="molecule type" value="Genomic_DNA"/>
</dbReference>
<name>A0A2U3EID7_PURLI</name>
<feature type="region of interest" description="Disordered" evidence="1">
    <location>
        <begin position="1065"/>
        <end position="1098"/>
    </location>
</feature>
<dbReference type="InterPro" id="IPR000086">
    <property type="entry name" value="NUDIX_hydrolase_dom"/>
</dbReference>
<feature type="region of interest" description="Disordered" evidence="1">
    <location>
        <begin position="1462"/>
        <end position="1620"/>
    </location>
</feature>
<comment type="caution">
    <text evidence="4">The sequence shown here is derived from an EMBL/GenBank/DDBJ whole genome shotgun (WGS) entry which is preliminary data.</text>
</comment>
<feature type="domain" description="Nudix hydrolase" evidence="3">
    <location>
        <begin position="548"/>
        <end position="708"/>
    </location>
</feature>
<feature type="compositionally biased region" description="Low complexity" evidence="1">
    <location>
        <begin position="1386"/>
        <end position="1418"/>
    </location>
</feature>